<gene>
    <name evidence="2" type="ORF">g.3677</name>
</gene>
<reference evidence="2" key="1">
    <citation type="submission" date="2015-11" db="EMBL/GenBank/DDBJ databases">
        <title>De novo transcriptome assembly of four potential Pierce s Disease insect vectors from Arizona vineyards.</title>
        <authorList>
            <person name="Tassone E.E."/>
        </authorList>
    </citation>
    <scope>NUCLEOTIDE SEQUENCE</scope>
</reference>
<proteinExistence type="predicted"/>
<dbReference type="EMBL" id="GECU01031417">
    <property type="protein sequence ID" value="JAS76289.1"/>
    <property type="molecule type" value="Transcribed_RNA"/>
</dbReference>
<feature type="non-terminal residue" evidence="2">
    <location>
        <position position="149"/>
    </location>
</feature>
<name>A0A1B6HNN3_9HEMI</name>
<feature type="region of interest" description="Disordered" evidence="1">
    <location>
        <begin position="1"/>
        <end position="100"/>
    </location>
</feature>
<evidence type="ECO:0000313" key="2">
    <source>
        <dbReference type="EMBL" id="JAS76289.1"/>
    </source>
</evidence>
<accession>A0A1B6HNN3</accession>
<evidence type="ECO:0000256" key="1">
    <source>
        <dbReference type="SAM" id="MobiDB-lite"/>
    </source>
</evidence>
<dbReference type="AlphaFoldDB" id="A0A1B6HNN3"/>
<organism evidence="2">
    <name type="scientific">Homalodisca liturata</name>
    <dbReference type="NCBI Taxonomy" id="320908"/>
    <lineage>
        <taxon>Eukaryota</taxon>
        <taxon>Metazoa</taxon>
        <taxon>Ecdysozoa</taxon>
        <taxon>Arthropoda</taxon>
        <taxon>Hexapoda</taxon>
        <taxon>Insecta</taxon>
        <taxon>Pterygota</taxon>
        <taxon>Neoptera</taxon>
        <taxon>Paraneoptera</taxon>
        <taxon>Hemiptera</taxon>
        <taxon>Auchenorrhyncha</taxon>
        <taxon>Membracoidea</taxon>
        <taxon>Cicadellidae</taxon>
        <taxon>Cicadellinae</taxon>
        <taxon>Proconiini</taxon>
        <taxon>Homalodisca</taxon>
    </lineage>
</organism>
<protein>
    <submittedName>
        <fullName evidence="2">Uncharacterized protein</fullName>
    </submittedName>
</protein>
<sequence length="149" mass="16942">MDEDYERMTNQIRQYLEESSDEETHRSSNDSGSDNEDQCEVDEVEDTDVDDIDADETYFPPEKGLRVYESESESDSDNEVKRKKKKRRKSNIELPSTSTAQQVCRLRSNLSAQPNADLSTYDDSADDLTEYNILPDAVPENASDPDADS</sequence>
<feature type="compositionally biased region" description="Acidic residues" evidence="1">
    <location>
        <begin position="33"/>
        <end position="56"/>
    </location>
</feature>